<dbReference type="Pfam" id="PF16566">
    <property type="entry name" value="CREPT"/>
    <property type="match status" value="1"/>
</dbReference>
<evidence type="ECO:0000256" key="1">
    <source>
        <dbReference type="SAM" id="Coils"/>
    </source>
</evidence>
<evidence type="ECO:0000256" key="2">
    <source>
        <dbReference type="SAM" id="MobiDB-lite"/>
    </source>
</evidence>
<dbReference type="Pfam" id="PF04818">
    <property type="entry name" value="CID"/>
    <property type="match status" value="1"/>
</dbReference>
<dbReference type="Proteomes" id="UP000675881">
    <property type="component" value="Chromosome 2"/>
</dbReference>
<dbReference type="AlphaFoldDB" id="A0A7R8H4T7"/>
<dbReference type="Gene3D" id="6.10.250.2560">
    <property type="match status" value="1"/>
</dbReference>
<dbReference type="InterPro" id="IPR006569">
    <property type="entry name" value="CID_dom"/>
</dbReference>
<organism evidence="3 4">
    <name type="scientific">Lepeophtheirus salmonis</name>
    <name type="common">Salmon louse</name>
    <name type="synonym">Caligus salmonis</name>
    <dbReference type="NCBI Taxonomy" id="72036"/>
    <lineage>
        <taxon>Eukaryota</taxon>
        <taxon>Metazoa</taxon>
        <taxon>Ecdysozoa</taxon>
        <taxon>Arthropoda</taxon>
        <taxon>Crustacea</taxon>
        <taxon>Multicrustacea</taxon>
        <taxon>Hexanauplia</taxon>
        <taxon>Copepoda</taxon>
        <taxon>Siphonostomatoida</taxon>
        <taxon>Caligidae</taxon>
        <taxon>Lepeophtheirus</taxon>
    </lineage>
</organism>
<dbReference type="GO" id="GO:0031124">
    <property type="term" value="P:mRNA 3'-end processing"/>
    <property type="evidence" value="ECO:0007669"/>
    <property type="project" value="TreeGrafter"/>
</dbReference>
<feature type="compositionally biased region" description="Acidic residues" evidence="2">
    <location>
        <begin position="167"/>
        <end position="180"/>
    </location>
</feature>
<dbReference type="EMBL" id="HG994581">
    <property type="protein sequence ID" value="CAF2865699.1"/>
    <property type="molecule type" value="Genomic_DNA"/>
</dbReference>
<keyword evidence="1" id="KW-0175">Coiled coil</keyword>
<dbReference type="SUPFAM" id="SSF48464">
    <property type="entry name" value="ENTH/VHS domain"/>
    <property type="match status" value="1"/>
</dbReference>
<evidence type="ECO:0000313" key="3">
    <source>
        <dbReference type="EMBL" id="CAF2865699.1"/>
    </source>
</evidence>
<dbReference type="PANTHER" id="PTHR12460">
    <property type="entry name" value="CYCLIN-DEPENDENT KINASE INHIBITOR-RELATED PROTEIN"/>
    <property type="match status" value="1"/>
</dbReference>
<dbReference type="SMART" id="SM00582">
    <property type="entry name" value="RPR"/>
    <property type="match status" value="1"/>
</dbReference>
<name>A0A7R8H4T7_LEPSM</name>
<dbReference type="PANTHER" id="PTHR12460:SF0">
    <property type="entry name" value="CID DOMAIN-CONTAINING PROTEIN-RELATED"/>
    <property type="match status" value="1"/>
</dbReference>
<dbReference type="InterPro" id="IPR032337">
    <property type="entry name" value="RPRD1A/B_C"/>
</dbReference>
<dbReference type="GO" id="GO:0000993">
    <property type="term" value="F:RNA polymerase II complex binding"/>
    <property type="evidence" value="ECO:0007669"/>
    <property type="project" value="TreeGrafter"/>
</dbReference>
<feature type="coiled-coil region" evidence="1">
    <location>
        <begin position="251"/>
        <end position="317"/>
    </location>
</feature>
<gene>
    <name evidence="3" type="ORF">LSAA_6500</name>
</gene>
<evidence type="ECO:0000313" key="4">
    <source>
        <dbReference type="Proteomes" id="UP000675881"/>
    </source>
</evidence>
<proteinExistence type="predicted"/>
<sequence length="329" mass="37939">MSGFSEAALEKKLADLNNSQQSIQQLSLWLIHHRKHYQAWKDFSPHSERTNLEMGKTNHGRKLTFLYLANDVVQNSKKKHPEYAKEFGSIMKGVVEHLANTHLDQKTIKSIGRLINIWRERSIFEQSIQTDITRIWTGKTLESRVEADSTPPPQKKSKTWRKKSVEDEQQEEEEEEEEERDSNVLDSPPASVADPPEPEELIKALQDLENSASSDAVIREKIARLPPEVSEVSQLSNLQSAEEGYKLMHKVSQATELLSAYNERLQQELKDRKRVGKMITDFLSAQRDLEAQAEERLEQYRDKLEKVNAVKNDLKSHISSLRILQNCLM</sequence>
<feature type="region of interest" description="Disordered" evidence="2">
    <location>
        <begin position="143"/>
        <end position="196"/>
    </location>
</feature>
<dbReference type="Gene3D" id="1.25.40.90">
    <property type="match status" value="1"/>
</dbReference>
<reference evidence="3" key="1">
    <citation type="submission" date="2021-02" db="EMBL/GenBank/DDBJ databases">
        <authorList>
            <person name="Bekaert M."/>
        </authorList>
    </citation>
    <scope>NUCLEOTIDE SEQUENCE</scope>
    <source>
        <strain evidence="3">IoA-00</strain>
    </source>
</reference>
<protein>
    <submittedName>
        <fullName evidence="3">RTT103</fullName>
    </submittedName>
</protein>
<dbReference type="PROSITE" id="PS51391">
    <property type="entry name" value="CID"/>
    <property type="match status" value="1"/>
</dbReference>
<dbReference type="InterPro" id="IPR008942">
    <property type="entry name" value="ENTH_VHS"/>
</dbReference>
<accession>A0A7R8H4T7</accession>
<dbReference type="OrthoDB" id="10069473at2759"/>
<keyword evidence="4" id="KW-1185">Reference proteome</keyword>